<reference evidence="5" key="1">
    <citation type="submission" date="2021-03" db="EMBL/GenBank/DDBJ databases">
        <authorList>
            <person name="Li Z."/>
            <person name="Yang C."/>
        </authorList>
    </citation>
    <scope>NUCLEOTIDE SEQUENCE</scope>
    <source>
        <strain evidence="5">Dzin_1.0</strain>
        <tissue evidence="5">Leaf</tissue>
    </source>
</reference>
<evidence type="ECO:0000256" key="2">
    <source>
        <dbReference type="ARBA" id="ARBA00023242"/>
    </source>
</evidence>
<keyword evidence="2" id="KW-0539">Nucleus</keyword>
<dbReference type="SUPFAM" id="SSF158639">
    <property type="entry name" value="ENT-like"/>
    <property type="match status" value="1"/>
</dbReference>
<keyword evidence="6" id="KW-1185">Reference proteome</keyword>
<evidence type="ECO:0000313" key="6">
    <source>
        <dbReference type="Proteomes" id="UP001085076"/>
    </source>
</evidence>
<dbReference type="InterPro" id="IPR014002">
    <property type="entry name" value="Agenet_dom_plant"/>
</dbReference>
<feature type="region of interest" description="Disordered" evidence="3">
    <location>
        <begin position="231"/>
        <end position="270"/>
    </location>
</feature>
<dbReference type="Gene3D" id="1.10.1240.40">
    <property type="entry name" value="ENT domain"/>
    <property type="match status" value="1"/>
</dbReference>
<dbReference type="SMART" id="SM01191">
    <property type="entry name" value="ENT"/>
    <property type="match status" value="1"/>
</dbReference>
<evidence type="ECO:0000256" key="3">
    <source>
        <dbReference type="SAM" id="MobiDB-lite"/>
    </source>
</evidence>
<feature type="domain" description="ENT" evidence="4">
    <location>
        <begin position="311"/>
        <end position="384"/>
    </location>
</feature>
<protein>
    <recommendedName>
        <fullName evidence="4">ENT domain-containing protein</fullName>
    </recommendedName>
</protein>
<name>A0A9D5HCN0_9LILI</name>
<accession>A0A9D5HCN0</accession>
<comment type="caution">
    <text evidence="5">The sequence shown here is derived from an EMBL/GenBank/DDBJ whole genome shotgun (WGS) entry which is preliminary data.</text>
</comment>
<comment type="subcellular location">
    <subcellularLocation>
        <location evidence="1">Nucleus</location>
    </subcellularLocation>
</comment>
<dbReference type="Pfam" id="PF03735">
    <property type="entry name" value="ENT"/>
    <property type="match status" value="1"/>
</dbReference>
<evidence type="ECO:0000256" key="1">
    <source>
        <dbReference type="ARBA" id="ARBA00004123"/>
    </source>
</evidence>
<evidence type="ECO:0000259" key="4">
    <source>
        <dbReference type="PROSITE" id="PS51138"/>
    </source>
</evidence>
<dbReference type="PANTHER" id="PTHR31917">
    <property type="entry name" value="AGENET DOMAIN-CONTAINING PROTEIN-RELATED"/>
    <property type="match status" value="1"/>
</dbReference>
<evidence type="ECO:0000313" key="5">
    <source>
        <dbReference type="EMBL" id="KAJ0971253.1"/>
    </source>
</evidence>
<dbReference type="InterPro" id="IPR036142">
    <property type="entry name" value="ENT_dom-like_sf"/>
</dbReference>
<dbReference type="PANTHER" id="PTHR31917:SF5">
    <property type="entry name" value="OS02G0204500 PROTEIN"/>
    <property type="match status" value="1"/>
</dbReference>
<gene>
    <name evidence="5" type="ORF">J5N97_019212</name>
</gene>
<dbReference type="SMART" id="SM00743">
    <property type="entry name" value="Agenet"/>
    <property type="match status" value="2"/>
</dbReference>
<dbReference type="Pfam" id="PF05641">
    <property type="entry name" value="Agenet"/>
    <property type="match status" value="1"/>
</dbReference>
<dbReference type="PROSITE" id="PS51138">
    <property type="entry name" value="ENT"/>
    <property type="match status" value="1"/>
</dbReference>
<dbReference type="Proteomes" id="UP001085076">
    <property type="component" value="Miscellaneous, Linkage group lg05"/>
</dbReference>
<reference evidence="5" key="2">
    <citation type="journal article" date="2022" name="Hortic Res">
        <title>The genome of Dioscorea zingiberensis sheds light on the biosynthesis, origin and evolution of the medicinally important diosgenin saponins.</title>
        <authorList>
            <person name="Li Y."/>
            <person name="Tan C."/>
            <person name="Li Z."/>
            <person name="Guo J."/>
            <person name="Li S."/>
            <person name="Chen X."/>
            <person name="Wang C."/>
            <person name="Dai X."/>
            <person name="Yang H."/>
            <person name="Song W."/>
            <person name="Hou L."/>
            <person name="Xu J."/>
            <person name="Tong Z."/>
            <person name="Xu A."/>
            <person name="Yuan X."/>
            <person name="Wang W."/>
            <person name="Yang Q."/>
            <person name="Chen L."/>
            <person name="Sun Z."/>
            <person name="Wang K."/>
            <person name="Pan B."/>
            <person name="Chen J."/>
            <person name="Bao Y."/>
            <person name="Liu F."/>
            <person name="Qi X."/>
            <person name="Gang D.R."/>
            <person name="Wen J."/>
            <person name="Li J."/>
        </authorList>
    </citation>
    <scope>NUCLEOTIDE SEQUENCE</scope>
    <source>
        <strain evidence="5">Dzin_1.0</strain>
    </source>
</reference>
<proteinExistence type="predicted"/>
<dbReference type="GO" id="GO:0005634">
    <property type="term" value="C:nucleus"/>
    <property type="evidence" value="ECO:0007669"/>
    <property type="project" value="UniProtKB-SubCell"/>
</dbReference>
<dbReference type="EMBL" id="JAGGNH010000005">
    <property type="protein sequence ID" value="KAJ0971253.1"/>
    <property type="molecule type" value="Genomic_DNA"/>
</dbReference>
<organism evidence="5 6">
    <name type="scientific">Dioscorea zingiberensis</name>
    <dbReference type="NCBI Taxonomy" id="325984"/>
    <lineage>
        <taxon>Eukaryota</taxon>
        <taxon>Viridiplantae</taxon>
        <taxon>Streptophyta</taxon>
        <taxon>Embryophyta</taxon>
        <taxon>Tracheophyta</taxon>
        <taxon>Spermatophyta</taxon>
        <taxon>Magnoliopsida</taxon>
        <taxon>Liliopsida</taxon>
        <taxon>Dioscoreales</taxon>
        <taxon>Dioscoreaceae</taxon>
        <taxon>Dioscorea</taxon>
    </lineage>
</organism>
<dbReference type="InterPro" id="IPR005491">
    <property type="entry name" value="ENT_dom"/>
</dbReference>
<sequence>MMRLSKGKGVEVLNRKDMSSSFWRPAVIISGNGRTYQVKYCSSGDEERVPRTAIRPHPPPMGCSKTWMVGDTVDAFVNDSWAHAEVLDLRGQNFALVRILGTTRVFGTRISDFRLPRSWEDNRWVMIHKEPMECNNVVRQRQTEPADLSKRLSFSIATMESRICSSDPSFRKGARDFDDVSLVRKGISKRPRMCLPPDEDCSGASRKIRIAMEGERPRAVASPPKVLGAKCRQASLNNNVPTGDLEADRDWTRPNEDDSESVGSCSINNGLQLSTNHQKRMPYHDFNAQDDDAEAPFRSGGDPGLSSKVKLATKDHHQELVAYRYAMTALHASGPLSWEDETSLTNLRLALHISNDEHLSELKHFVSPETRSRLSLREAISVAL</sequence>
<dbReference type="AlphaFoldDB" id="A0A9D5HCN0"/>
<dbReference type="InterPro" id="IPR008395">
    <property type="entry name" value="Agenet-like_dom"/>
</dbReference>
<feature type="compositionally biased region" description="Polar residues" evidence="3">
    <location>
        <begin position="261"/>
        <end position="270"/>
    </location>
</feature>
<feature type="compositionally biased region" description="Basic and acidic residues" evidence="3">
    <location>
        <begin position="246"/>
        <end position="256"/>
    </location>
</feature>
<dbReference type="OrthoDB" id="663550at2759"/>